<dbReference type="AlphaFoldDB" id="A0ABD0UIK9"/>
<gene>
    <name evidence="2" type="ORF">M5K25_021124</name>
</gene>
<proteinExistence type="predicted"/>
<organism evidence="2 3">
    <name type="scientific">Dendrobium thyrsiflorum</name>
    <name type="common">Pinecone-like raceme dendrobium</name>
    <name type="synonym">Orchid</name>
    <dbReference type="NCBI Taxonomy" id="117978"/>
    <lineage>
        <taxon>Eukaryota</taxon>
        <taxon>Viridiplantae</taxon>
        <taxon>Streptophyta</taxon>
        <taxon>Embryophyta</taxon>
        <taxon>Tracheophyta</taxon>
        <taxon>Spermatophyta</taxon>
        <taxon>Magnoliopsida</taxon>
        <taxon>Liliopsida</taxon>
        <taxon>Asparagales</taxon>
        <taxon>Orchidaceae</taxon>
        <taxon>Epidendroideae</taxon>
        <taxon>Malaxideae</taxon>
        <taxon>Dendrobiinae</taxon>
        <taxon>Dendrobium</taxon>
    </lineage>
</organism>
<comment type="caution">
    <text evidence="2">The sequence shown here is derived from an EMBL/GenBank/DDBJ whole genome shotgun (WGS) entry which is preliminary data.</text>
</comment>
<name>A0ABD0UIK9_DENTH</name>
<evidence type="ECO:0000313" key="2">
    <source>
        <dbReference type="EMBL" id="KAL0910177.1"/>
    </source>
</evidence>
<keyword evidence="3" id="KW-1185">Reference proteome</keyword>
<evidence type="ECO:0000256" key="1">
    <source>
        <dbReference type="SAM" id="MobiDB-lite"/>
    </source>
</evidence>
<evidence type="ECO:0000313" key="3">
    <source>
        <dbReference type="Proteomes" id="UP001552299"/>
    </source>
</evidence>
<sequence>MAANKMDALQGKMEQLRTGMEEKYSSVEGRLLFIENRFEKLENMMKKMIEMQSKASPEIPQTEPKGKGNFGGDDEKTHGDAIQNTIEDQTGRVRRRELLLSRATSQGSKKRRNRISDGWTMGREFYGEGGRVTDHYMRLFGKGSG</sequence>
<dbReference type="EMBL" id="JANQDX010000016">
    <property type="protein sequence ID" value="KAL0910177.1"/>
    <property type="molecule type" value="Genomic_DNA"/>
</dbReference>
<dbReference type="Proteomes" id="UP001552299">
    <property type="component" value="Unassembled WGS sequence"/>
</dbReference>
<reference evidence="2 3" key="1">
    <citation type="journal article" date="2024" name="Plant Biotechnol. J.">
        <title>Dendrobium thyrsiflorum genome and its molecular insights into genes involved in important horticultural traits.</title>
        <authorList>
            <person name="Chen B."/>
            <person name="Wang J.Y."/>
            <person name="Zheng P.J."/>
            <person name="Li K.L."/>
            <person name="Liang Y.M."/>
            <person name="Chen X.F."/>
            <person name="Zhang C."/>
            <person name="Zhao X."/>
            <person name="He X."/>
            <person name="Zhang G.Q."/>
            <person name="Liu Z.J."/>
            <person name="Xu Q."/>
        </authorList>
    </citation>
    <scope>NUCLEOTIDE SEQUENCE [LARGE SCALE GENOMIC DNA]</scope>
    <source>
        <strain evidence="2">GZMU011</strain>
    </source>
</reference>
<protein>
    <submittedName>
        <fullName evidence="2">Uncharacterized protein</fullName>
    </submittedName>
</protein>
<accession>A0ABD0UIK9</accession>
<feature type="region of interest" description="Disordered" evidence="1">
    <location>
        <begin position="52"/>
        <end position="115"/>
    </location>
</feature>